<dbReference type="AlphaFoldDB" id="A0A4P7NCX3"/>
<reference evidence="5 6" key="1">
    <citation type="journal article" date="2019" name="Mol. Biol. Evol.">
        <title>Blast fungal genomes show frequent chromosomal changes, gene gains and losses, and effector gene turnover.</title>
        <authorList>
            <person name="Gomez Luciano L.B."/>
            <person name="Jason Tsai I."/>
            <person name="Chuma I."/>
            <person name="Tosa Y."/>
            <person name="Chen Y.H."/>
            <person name="Li J.Y."/>
            <person name="Li M.Y."/>
            <person name="Jade Lu M.Y."/>
            <person name="Nakayashiki H."/>
            <person name="Li W.H."/>
        </authorList>
    </citation>
    <scope>NUCLEOTIDE SEQUENCE [LARGE SCALE GENOMIC DNA]</scope>
    <source>
        <strain evidence="5">MZ5-1-6</strain>
    </source>
</reference>
<dbReference type="EMBL" id="CP034206">
    <property type="protein sequence ID" value="QBZ58494.1"/>
    <property type="molecule type" value="Genomic_DNA"/>
</dbReference>
<evidence type="ECO:0000256" key="1">
    <source>
        <dbReference type="ARBA" id="ARBA00022723"/>
    </source>
</evidence>
<dbReference type="SMART" id="SM01328">
    <property type="entry name" value="zf-3CxxC"/>
    <property type="match status" value="1"/>
</dbReference>
<dbReference type="Proteomes" id="UP000294847">
    <property type="component" value="Chromosome 3"/>
</dbReference>
<feature type="domain" description="3CxxC-type" evidence="4">
    <location>
        <begin position="38"/>
        <end position="136"/>
    </location>
</feature>
<evidence type="ECO:0000313" key="6">
    <source>
        <dbReference type="Proteomes" id="UP000294847"/>
    </source>
</evidence>
<evidence type="ECO:0000313" key="5">
    <source>
        <dbReference type="EMBL" id="QBZ58494.1"/>
    </source>
</evidence>
<keyword evidence="1" id="KW-0479">Metal-binding</keyword>
<evidence type="ECO:0000259" key="4">
    <source>
        <dbReference type="SMART" id="SM01328"/>
    </source>
</evidence>
<name>A0A4P7NCX3_PYROR</name>
<proteinExistence type="predicted"/>
<evidence type="ECO:0000256" key="3">
    <source>
        <dbReference type="ARBA" id="ARBA00022833"/>
    </source>
</evidence>
<accession>A0A4P7NCX3</accession>
<protein>
    <recommendedName>
        <fullName evidence="4">3CxxC-type domain-containing protein</fullName>
    </recommendedName>
</protein>
<gene>
    <name evidence="5" type="ORF">PoMZ_03447</name>
</gene>
<keyword evidence="2" id="KW-0863">Zinc-finger</keyword>
<sequence length="202" mass="22735">MFPLLHPQIVDAVGKDICPAWENNAQQDGQCTNDYDTNVSGQFRCSNRACFKVWGSGLVAIRIMAFDDNRYNAIVYNQHCKKCNSLGIMKLDEARYVERVSYRLKKWAGVRQEMPPYQAKSGPPHMEKLCEGCIQGHCRQGKRDDLISGFKNWPSADMGGKSDTPSPIMLRWIEVAIRALCVFRSLVSSLVSARAGHSVLHI</sequence>
<organism evidence="5 6">
    <name type="scientific">Pyricularia oryzae</name>
    <name type="common">Rice blast fungus</name>
    <name type="synonym">Magnaporthe oryzae</name>
    <dbReference type="NCBI Taxonomy" id="318829"/>
    <lineage>
        <taxon>Eukaryota</taxon>
        <taxon>Fungi</taxon>
        <taxon>Dikarya</taxon>
        <taxon>Ascomycota</taxon>
        <taxon>Pezizomycotina</taxon>
        <taxon>Sordariomycetes</taxon>
        <taxon>Sordariomycetidae</taxon>
        <taxon>Magnaporthales</taxon>
        <taxon>Pyriculariaceae</taxon>
        <taxon>Pyricularia</taxon>
    </lineage>
</organism>
<dbReference type="InterPro" id="IPR027377">
    <property type="entry name" value="ZAR1/RTP1-5-like_Znf-3CxxC"/>
</dbReference>
<evidence type="ECO:0000256" key="2">
    <source>
        <dbReference type="ARBA" id="ARBA00022771"/>
    </source>
</evidence>
<dbReference type="GO" id="GO:0008270">
    <property type="term" value="F:zinc ion binding"/>
    <property type="evidence" value="ECO:0007669"/>
    <property type="project" value="UniProtKB-KW"/>
</dbReference>
<dbReference type="Pfam" id="PF13695">
    <property type="entry name" value="Zn_ribbon_3CxxC"/>
    <property type="match status" value="1"/>
</dbReference>
<keyword evidence="3" id="KW-0862">Zinc</keyword>